<accession>A0ABN6I1J5</accession>
<feature type="compositionally biased region" description="Polar residues" evidence="1">
    <location>
        <begin position="68"/>
        <end position="85"/>
    </location>
</feature>
<sequence>MISKTIPRTNPTFPIFDPTTFPTAISGKPSKAAFILTIISGADVANETIVKPTIILDIFNRKDKPTDDFNSQLPPTTSSNKPRMI</sequence>
<gene>
    <name evidence="2" type="ORF">KK2020170_24150</name>
</gene>
<evidence type="ECO:0000313" key="3">
    <source>
        <dbReference type="Proteomes" id="UP000825258"/>
    </source>
</evidence>
<dbReference type="Proteomes" id="UP000825258">
    <property type="component" value="Chromosome"/>
</dbReference>
<proteinExistence type="predicted"/>
<organism evidence="2 3">
    <name type="scientific">Flavobacterium okayamense</name>
    <dbReference type="NCBI Taxonomy" id="2830782"/>
    <lineage>
        <taxon>Bacteria</taxon>
        <taxon>Pseudomonadati</taxon>
        <taxon>Bacteroidota</taxon>
        <taxon>Flavobacteriia</taxon>
        <taxon>Flavobacteriales</taxon>
        <taxon>Flavobacteriaceae</taxon>
        <taxon>Flavobacterium</taxon>
    </lineage>
</organism>
<evidence type="ECO:0000256" key="1">
    <source>
        <dbReference type="SAM" id="MobiDB-lite"/>
    </source>
</evidence>
<reference evidence="2 3" key="1">
    <citation type="submission" date="2021-06" db="EMBL/GenBank/DDBJ databases">
        <title>Whole genome sequences of Flavobacterium sp. KK2020170 and assembly.</title>
        <authorList>
            <person name="Kitahara K."/>
            <person name="Miyoshi S."/>
            <person name="Uesaka K."/>
        </authorList>
    </citation>
    <scope>NUCLEOTIDE SEQUENCE [LARGE SCALE GENOMIC DNA]</scope>
    <source>
        <strain evidence="2 3">KK2020170</strain>
    </source>
</reference>
<feature type="region of interest" description="Disordered" evidence="1">
    <location>
        <begin position="62"/>
        <end position="85"/>
    </location>
</feature>
<name>A0ABN6I1J5_9FLAO</name>
<dbReference type="EMBL" id="AP024749">
    <property type="protein sequence ID" value="BCY29547.1"/>
    <property type="molecule type" value="Genomic_DNA"/>
</dbReference>
<evidence type="ECO:0000313" key="2">
    <source>
        <dbReference type="EMBL" id="BCY29547.1"/>
    </source>
</evidence>
<keyword evidence="3" id="KW-1185">Reference proteome</keyword>
<protein>
    <submittedName>
        <fullName evidence="2">Uncharacterized protein</fullName>
    </submittedName>
</protein>